<name>A0A804LPX1_MAIZE</name>
<dbReference type="Proteomes" id="UP000007305">
    <property type="component" value="Chromosome 1"/>
</dbReference>
<dbReference type="Gramene" id="Zm00001eb027260_T001">
    <property type="protein sequence ID" value="Zm00001eb027260_P001"/>
    <property type="gene ID" value="Zm00001eb027260"/>
</dbReference>
<reference evidence="3" key="1">
    <citation type="submission" date="2015-12" db="EMBL/GenBank/DDBJ databases">
        <title>Update maize B73 reference genome by single molecule sequencing technologies.</title>
        <authorList>
            <consortium name="Maize Genome Sequencing Project"/>
            <person name="Ware D."/>
        </authorList>
    </citation>
    <scope>NUCLEOTIDE SEQUENCE [LARGE SCALE GENOMIC DNA]</scope>
    <source>
        <strain evidence="3">cv. B73</strain>
    </source>
</reference>
<keyword evidence="1" id="KW-0812">Transmembrane</keyword>
<feature type="transmembrane region" description="Helical" evidence="1">
    <location>
        <begin position="6"/>
        <end position="28"/>
    </location>
</feature>
<evidence type="ECO:0000313" key="3">
    <source>
        <dbReference type="Proteomes" id="UP000007305"/>
    </source>
</evidence>
<keyword evidence="1" id="KW-0472">Membrane</keyword>
<dbReference type="InParanoid" id="A0A804LPX1"/>
<keyword evidence="3" id="KW-1185">Reference proteome</keyword>
<keyword evidence="1" id="KW-1133">Transmembrane helix</keyword>
<dbReference type="EnsemblPlants" id="Zm00001eb027260_T001">
    <property type="protein sequence ID" value="Zm00001eb027260_P001"/>
    <property type="gene ID" value="Zm00001eb027260"/>
</dbReference>
<reference evidence="2" key="2">
    <citation type="submission" date="2019-07" db="EMBL/GenBank/DDBJ databases">
        <authorList>
            <person name="Seetharam A."/>
            <person name="Woodhouse M."/>
            <person name="Cannon E."/>
        </authorList>
    </citation>
    <scope>NUCLEOTIDE SEQUENCE [LARGE SCALE GENOMIC DNA]</scope>
    <source>
        <strain evidence="2">cv. B73</strain>
    </source>
</reference>
<evidence type="ECO:0000313" key="2">
    <source>
        <dbReference type="EnsemblPlants" id="Zm00001eb027260_P001"/>
    </source>
</evidence>
<sequence>MEQGRELVGGIYCAMGVLGAMGGASAALKNGARAMERRVEMLQSMDREPTALCGRGTGRAWLEEGASYSWPWGEKKGSRRGSFNSGALGCWAARRGQQREAPW</sequence>
<dbReference type="AlphaFoldDB" id="A0A804LPX1"/>
<accession>A0A804LPX1</accession>
<reference evidence="2" key="3">
    <citation type="submission" date="2021-05" db="UniProtKB">
        <authorList>
            <consortium name="EnsemblPlants"/>
        </authorList>
    </citation>
    <scope>IDENTIFICATION</scope>
    <source>
        <strain evidence="2">cv. B73</strain>
    </source>
</reference>
<organism evidence="2 3">
    <name type="scientific">Zea mays</name>
    <name type="common">Maize</name>
    <dbReference type="NCBI Taxonomy" id="4577"/>
    <lineage>
        <taxon>Eukaryota</taxon>
        <taxon>Viridiplantae</taxon>
        <taxon>Streptophyta</taxon>
        <taxon>Embryophyta</taxon>
        <taxon>Tracheophyta</taxon>
        <taxon>Spermatophyta</taxon>
        <taxon>Magnoliopsida</taxon>
        <taxon>Liliopsida</taxon>
        <taxon>Poales</taxon>
        <taxon>Poaceae</taxon>
        <taxon>PACMAD clade</taxon>
        <taxon>Panicoideae</taxon>
        <taxon>Andropogonodae</taxon>
        <taxon>Andropogoneae</taxon>
        <taxon>Tripsacinae</taxon>
        <taxon>Zea</taxon>
    </lineage>
</organism>
<evidence type="ECO:0000256" key="1">
    <source>
        <dbReference type="SAM" id="Phobius"/>
    </source>
</evidence>
<proteinExistence type="predicted"/>
<protein>
    <submittedName>
        <fullName evidence="2">Uncharacterized protein</fullName>
    </submittedName>
</protein>